<name>A0A2P7S2C6_9HYPH</name>
<dbReference type="CDD" id="cd16142">
    <property type="entry name" value="ARS_like"/>
    <property type="match status" value="1"/>
</dbReference>
<feature type="domain" description="Sulfatase N-terminal" evidence="2">
    <location>
        <begin position="34"/>
        <end position="397"/>
    </location>
</feature>
<dbReference type="InterPro" id="IPR017850">
    <property type="entry name" value="Alkaline_phosphatase_core_sf"/>
</dbReference>
<keyword evidence="4" id="KW-1185">Reference proteome</keyword>
<gene>
    <name evidence="3" type="ORF">C7I85_23970</name>
</gene>
<dbReference type="AlphaFoldDB" id="A0A2P7S2C6"/>
<protein>
    <submittedName>
        <fullName evidence="3">Arylsulfatase</fullName>
    </submittedName>
</protein>
<proteinExistence type="predicted"/>
<organism evidence="3 4">
    <name type="scientific">Pseudaminobacter soli</name>
    <name type="common">ex Li et al. 2025</name>
    <dbReference type="NCBI Taxonomy" id="1295366"/>
    <lineage>
        <taxon>Bacteria</taxon>
        <taxon>Pseudomonadati</taxon>
        <taxon>Pseudomonadota</taxon>
        <taxon>Alphaproteobacteria</taxon>
        <taxon>Hyphomicrobiales</taxon>
        <taxon>Phyllobacteriaceae</taxon>
        <taxon>Pseudaminobacter</taxon>
    </lineage>
</organism>
<evidence type="ECO:0000259" key="2">
    <source>
        <dbReference type="Pfam" id="PF00884"/>
    </source>
</evidence>
<dbReference type="InterPro" id="IPR052701">
    <property type="entry name" value="GAG_Ulvan_Degrading_Sulfatases"/>
</dbReference>
<keyword evidence="1" id="KW-0732">Signal</keyword>
<sequence>MTTRSKLLGACGGLVFAAAAWSASPAQAQEAQKPNILFIMGDDVGWFNIGAYSRGIMSGKTPNLDKLASEGMLFTDYYAEASCTAGRANFITGELPIRTGMTTVGQAGADVGIPAQASTIATALKAQGYETGQFGKNHLGDLNKFLPTVHGFDEFFGYLYHLDAMSDPYWYSFPDDADVRAKIGPRSLVHSWATDTDDTTVMPRWGAVGKQRIVDEGPLAPFPDMTNVPNMHDITPKAKYDMTTFDDVLVKASSDFMDKAKADGKPFFIWHNTTRMHIWTFLAPKYQAMMNSRTNYGLEEAGMAQLDDSVGALLKHLDDIGEANNTIVVFTTDNGAEVFTWPDGGMTPFKFTKGTVGDGGFRVPAIIRWPGKVKPGTVENGLISGLDWYPTFLHAAGNPNITDQLLKGVDLGGTTYKNHLDGYDQTALLTGTGPSARHELFYFGGPQLGAIRVDDMKFTFFQQPGGWPGPKTTTDMPILVNIRQDPFERAPMLLGETSATGAWGYGNDFFAREAWRFVAVQQVAKTLALTAVDFPPMQDPASFNLSALKAQVDELVKKAQAAHPGD</sequence>
<evidence type="ECO:0000313" key="4">
    <source>
        <dbReference type="Proteomes" id="UP000240653"/>
    </source>
</evidence>
<dbReference type="EMBL" id="PXYL01000017">
    <property type="protein sequence ID" value="PSJ56621.1"/>
    <property type="molecule type" value="Genomic_DNA"/>
</dbReference>
<comment type="caution">
    <text evidence="3">The sequence shown here is derived from an EMBL/GenBank/DDBJ whole genome shotgun (WGS) entry which is preliminary data.</text>
</comment>
<dbReference type="OrthoDB" id="9803751at2"/>
<dbReference type="RefSeq" id="WP_106726539.1">
    <property type="nucleotide sequence ID" value="NZ_PXYL01000017.1"/>
</dbReference>
<dbReference type="PROSITE" id="PS51318">
    <property type="entry name" value="TAT"/>
    <property type="match status" value="1"/>
</dbReference>
<dbReference type="Gene3D" id="3.30.1120.10">
    <property type="match status" value="1"/>
</dbReference>
<dbReference type="Pfam" id="PF00884">
    <property type="entry name" value="Sulfatase"/>
    <property type="match status" value="1"/>
</dbReference>
<feature type="chain" id="PRO_5015140515" evidence="1">
    <location>
        <begin position="29"/>
        <end position="566"/>
    </location>
</feature>
<dbReference type="Gene3D" id="3.40.720.10">
    <property type="entry name" value="Alkaline Phosphatase, subunit A"/>
    <property type="match status" value="1"/>
</dbReference>
<dbReference type="Proteomes" id="UP000240653">
    <property type="component" value="Unassembled WGS sequence"/>
</dbReference>
<evidence type="ECO:0000256" key="1">
    <source>
        <dbReference type="SAM" id="SignalP"/>
    </source>
</evidence>
<feature type="signal peptide" evidence="1">
    <location>
        <begin position="1"/>
        <end position="28"/>
    </location>
</feature>
<dbReference type="PANTHER" id="PTHR43751">
    <property type="entry name" value="SULFATASE"/>
    <property type="match status" value="1"/>
</dbReference>
<dbReference type="SUPFAM" id="SSF53649">
    <property type="entry name" value="Alkaline phosphatase-like"/>
    <property type="match status" value="1"/>
</dbReference>
<evidence type="ECO:0000313" key="3">
    <source>
        <dbReference type="EMBL" id="PSJ56621.1"/>
    </source>
</evidence>
<accession>A0A2P7S2C6</accession>
<dbReference type="InterPro" id="IPR006311">
    <property type="entry name" value="TAT_signal"/>
</dbReference>
<dbReference type="InterPro" id="IPR000917">
    <property type="entry name" value="Sulfatase_N"/>
</dbReference>
<reference evidence="3 4" key="1">
    <citation type="submission" date="2018-03" db="EMBL/GenBank/DDBJ databases">
        <title>The draft genome of Mesorhizobium soli JCM 19897.</title>
        <authorList>
            <person name="Li L."/>
            <person name="Liu L."/>
            <person name="Liang L."/>
            <person name="Wang T."/>
            <person name="Zhang X."/>
        </authorList>
    </citation>
    <scope>NUCLEOTIDE SEQUENCE [LARGE SCALE GENOMIC DNA]</scope>
    <source>
        <strain evidence="3 4">JCM 19897</strain>
    </source>
</reference>
<dbReference type="PANTHER" id="PTHR43751:SF2">
    <property type="entry name" value="SULFATASE N-TERMINAL DOMAIN-CONTAINING PROTEIN"/>
    <property type="match status" value="1"/>
</dbReference>